<gene>
    <name evidence="1" type="ORF">A1D17_04570</name>
</gene>
<organism evidence="1 2">
    <name type="scientific">Pseudomonas fluorescens</name>
    <dbReference type="NCBI Taxonomy" id="294"/>
    <lineage>
        <taxon>Bacteria</taxon>
        <taxon>Pseudomonadati</taxon>
        <taxon>Pseudomonadota</taxon>
        <taxon>Gammaproteobacteria</taxon>
        <taxon>Pseudomonadales</taxon>
        <taxon>Pseudomonadaceae</taxon>
        <taxon>Pseudomonas</taxon>
    </lineage>
</organism>
<comment type="caution">
    <text evidence="1">The sequence shown here is derived from an EMBL/GenBank/DDBJ whole genome shotgun (WGS) entry which is preliminary data.</text>
</comment>
<proteinExistence type="predicted"/>
<reference evidence="1 2" key="2">
    <citation type="journal article" date="2018" name="Nature">
        <title>Mutant phenotypes for thousands of bacterial genes of unknown function.</title>
        <authorList>
            <person name="Price M.N."/>
            <person name="Wetmore K.M."/>
            <person name="Waters R.J."/>
            <person name="Callaghan M."/>
            <person name="Ray J."/>
            <person name="Liu H."/>
            <person name="Kuehl J.V."/>
            <person name="Melnyk R.A."/>
            <person name="Lamson J.S."/>
            <person name="Suh Y."/>
            <person name="Carlson H.K."/>
            <person name="Esquivel Z."/>
            <person name="Sadeeshkumar H."/>
            <person name="Chakraborty R."/>
            <person name="Zane G.M."/>
            <person name="Rubin B.E."/>
            <person name="Wall J.D."/>
            <person name="Visel A."/>
            <person name="Bristow J."/>
            <person name="Blow M.J."/>
            <person name="Arkin A.P."/>
            <person name="Deutschbauer A.M."/>
        </authorList>
    </citation>
    <scope>NUCLEOTIDE SEQUENCE [LARGE SCALE GENOMIC DNA]</scope>
    <source>
        <strain evidence="1 2">FW300-N1B4</strain>
    </source>
</reference>
<protein>
    <submittedName>
        <fullName evidence="1">Uncharacterized protein</fullName>
    </submittedName>
</protein>
<reference evidence="2" key="1">
    <citation type="submission" date="2016-03" db="EMBL/GenBank/DDBJ databases">
        <authorList>
            <person name="Ray J."/>
            <person name="Price M."/>
            <person name="Deutschbauer A."/>
        </authorList>
    </citation>
    <scope>NUCLEOTIDE SEQUENCE [LARGE SCALE GENOMIC DNA]</scope>
    <source>
        <strain evidence="2">FW300-N1B4</strain>
    </source>
</reference>
<evidence type="ECO:0000313" key="1">
    <source>
        <dbReference type="EMBL" id="KZN20821.1"/>
    </source>
</evidence>
<dbReference type="Proteomes" id="UP000076489">
    <property type="component" value="Unassembled WGS sequence"/>
</dbReference>
<name>A0A166QT78_PSEFL</name>
<dbReference type="AlphaFoldDB" id="A0A166QT78"/>
<evidence type="ECO:0000313" key="2">
    <source>
        <dbReference type="Proteomes" id="UP000076489"/>
    </source>
</evidence>
<dbReference type="EMBL" id="LUKJ01000002">
    <property type="protein sequence ID" value="KZN20821.1"/>
    <property type="molecule type" value="Genomic_DNA"/>
</dbReference>
<sequence length="115" mass="12761">MNCLIKLGSEPPLEAPLQVETVRELLSYALGFYANLFAGSEVAYPDQNVAKFLYTTLKDGYHVPLGTGRSDLSEIDLETLDIEMTESSQLDHGSYSDPHAWKLMTGMFLATLEDN</sequence>
<dbReference type="RefSeq" id="WP_063340866.1">
    <property type="nucleotide sequence ID" value="NZ_LUKJ01000002.1"/>
</dbReference>
<accession>A0A166QT78</accession>